<evidence type="ECO:0000256" key="3">
    <source>
        <dbReference type="ARBA" id="ARBA00023163"/>
    </source>
</evidence>
<feature type="region of interest" description="Disordered" evidence="5">
    <location>
        <begin position="56"/>
        <end position="214"/>
    </location>
</feature>
<dbReference type="PANTHER" id="PTHR21545:SF13">
    <property type="entry name" value="ECDYSONE-INDUCED PROTEIN 93F, ISOFORM C"/>
    <property type="match status" value="1"/>
</dbReference>
<reference evidence="6" key="2">
    <citation type="submission" date="2020-05" db="UniProtKB">
        <authorList>
            <consortium name="EnsemblMetazoa"/>
        </authorList>
    </citation>
    <scope>IDENTIFICATION</scope>
    <source>
        <strain evidence="6">Indian</strain>
    </source>
</reference>
<dbReference type="VEuPathDB" id="VectorBase:ASTEI04864"/>
<dbReference type="GO" id="GO:0005634">
    <property type="term" value="C:nucleus"/>
    <property type="evidence" value="ECO:0007669"/>
    <property type="project" value="TreeGrafter"/>
</dbReference>
<dbReference type="PANTHER" id="PTHR21545">
    <property type="entry name" value="TRANSCRIPTION FACTOR MLR1/2"/>
    <property type="match status" value="1"/>
</dbReference>
<dbReference type="GO" id="GO:0003677">
    <property type="term" value="F:DNA binding"/>
    <property type="evidence" value="ECO:0007669"/>
    <property type="project" value="UniProtKB-KW"/>
</dbReference>
<dbReference type="GO" id="GO:0006357">
    <property type="term" value="P:regulation of transcription by RNA polymerase II"/>
    <property type="evidence" value="ECO:0007669"/>
    <property type="project" value="TreeGrafter"/>
</dbReference>
<dbReference type="AlphaFoldDB" id="A0A182Y8S8"/>
<keyword evidence="1" id="KW-0805">Transcription regulation</keyword>
<name>A0A182Y8S8_ANOST</name>
<dbReference type="EnsemblMetazoa" id="ASTEI04864-RA">
    <property type="protein sequence ID" value="ASTEI04864-PA"/>
    <property type="gene ID" value="ASTEI04864"/>
</dbReference>
<organism evidence="6 7">
    <name type="scientific">Anopheles stephensi</name>
    <name type="common">Indo-Pakistan malaria mosquito</name>
    <dbReference type="NCBI Taxonomy" id="30069"/>
    <lineage>
        <taxon>Eukaryota</taxon>
        <taxon>Metazoa</taxon>
        <taxon>Ecdysozoa</taxon>
        <taxon>Arthropoda</taxon>
        <taxon>Hexapoda</taxon>
        <taxon>Insecta</taxon>
        <taxon>Pterygota</taxon>
        <taxon>Neoptera</taxon>
        <taxon>Endopterygota</taxon>
        <taxon>Diptera</taxon>
        <taxon>Nematocera</taxon>
        <taxon>Culicoidea</taxon>
        <taxon>Culicidae</taxon>
        <taxon>Anophelinae</taxon>
        <taxon>Anopheles</taxon>
    </lineage>
</organism>
<evidence type="ECO:0000256" key="4">
    <source>
        <dbReference type="ARBA" id="ARBA00023242"/>
    </source>
</evidence>
<feature type="compositionally biased region" description="Polar residues" evidence="5">
    <location>
        <begin position="103"/>
        <end position="129"/>
    </location>
</feature>
<feature type="compositionally biased region" description="Basic and acidic residues" evidence="5">
    <location>
        <begin position="150"/>
        <end position="161"/>
    </location>
</feature>
<feature type="compositionally biased region" description="Basic and acidic residues" evidence="5">
    <location>
        <begin position="87"/>
        <end position="96"/>
    </location>
</feature>
<evidence type="ECO:0000256" key="5">
    <source>
        <dbReference type="SAM" id="MobiDB-lite"/>
    </source>
</evidence>
<reference evidence="7" key="1">
    <citation type="journal article" date="2014" name="Genome Biol.">
        <title>Genome analysis of a major urban malaria vector mosquito, Anopheles stephensi.</title>
        <authorList>
            <person name="Jiang X."/>
            <person name="Peery A."/>
            <person name="Hall A.B."/>
            <person name="Sharma A."/>
            <person name="Chen X.G."/>
            <person name="Waterhouse R.M."/>
            <person name="Komissarov A."/>
            <person name="Riehle M.M."/>
            <person name="Shouche Y."/>
            <person name="Sharakhova M.V."/>
            <person name="Lawson D."/>
            <person name="Pakpour N."/>
            <person name="Arensburger P."/>
            <person name="Davidson V.L."/>
            <person name="Eiglmeier K."/>
            <person name="Emrich S."/>
            <person name="George P."/>
            <person name="Kennedy R.C."/>
            <person name="Mane S.P."/>
            <person name="Maslen G."/>
            <person name="Oringanje C."/>
            <person name="Qi Y."/>
            <person name="Settlage R."/>
            <person name="Tojo M."/>
            <person name="Tubio J.M."/>
            <person name="Unger M.F."/>
            <person name="Wang B."/>
            <person name="Vernick K.D."/>
            <person name="Ribeiro J.M."/>
            <person name="James A.A."/>
            <person name="Michel K."/>
            <person name="Riehle M.A."/>
            <person name="Luckhart S."/>
            <person name="Sharakhov I.V."/>
            <person name="Tu Z."/>
        </authorList>
    </citation>
    <scope>NUCLEOTIDE SEQUENCE [LARGE SCALE GENOMIC DNA]</scope>
    <source>
        <strain evidence="7">Indian</strain>
    </source>
</reference>
<accession>A0A182Y8S8</accession>
<protein>
    <submittedName>
        <fullName evidence="6">Uncharacterized protein</fullName>
    </submittedName>
</protein>
<evidence type="ECO:0000256" key="1">
    <source>
        <dbReference type="ARBA" id="ARBA00023015"/>
    </source>
</evidence>
<dbReference type="Proteomes" id="UP000076408">
    <property type="component" value="Unassembled WGS sequence"/>
</dbReference>
<feature type="compositionally biased region" description="Low complexity" evidence="5">
    <location>
        <begin position="58"/>
        <end position="69"/>
    </location>
</feature>
<dbReference type="VEuPathDB" id="VectorBase:ASTE004002"/>
<sequence length="480" mass="49187">MIDQKTSPAAIVAAANAAAVASLTTPAAAQAANTTAATAIVRNGHCQQGDVDVDPKCAASASSPDSPRATNCLASEKLSPHSSARSSRHDKDERSVSPRNCHATDNGTATPSTGTTIDGTSPCPTSPSGTVEGDPVRPKSASGPQQVTAEPRKTNTPDRRASSVTSPDLRGAEPTATELESVSIVKQEPVENSTENAETSRIKSEQPNPESMAETTAVKLALASKIPIVGTNNNNTINSNNNNTIQHRSNGMATDDGSAGTTPLATETPTEPEAATPVDWKPQDKCYFCVDGKLLTVNEAGEVVPESGPAPTEGERYLSQRAAAAAAMAESDSDTSESSEPELLANLLSVGAASGVSAKSLAALLREAGSSQNLPSLQSFIAQYTAATSLQGLQPNLAQLYNPLWYSQLQQQISPATVDSATGAGGAATAAISPTTAAKIAAELETVGATGEQPLDLSAKPGTSGMTSLLSMMDPKHIYK</sequence>
<keyword evidence="4" id="KW-0539">Nucleus</keyword>
<keyword evidence="7" id="KW-1185">Reference proteome</keyword>
<keyword evidence="2" id="KW-0238">DNA-binding</keyword>
<dbReference type="VEuPathDB" id="VectorBase:ASTEI20_044892"/>
<feature type="region of interest" description="Disordered" evidence="5">
    <location>
        <begin position="229"/>
        <end position="278"/>
    </location>
</feature>
<dbReference type="OMA" id="DPKHIYK"/>
<feature type="compositionally biased region" description="Low complexity" evidence="5">
    <location>
        <begin position="231"/>
        <end position="245"/>
    </location>
</feature>
<evidence type="ECO:0000313" key="7">
    <source>
        <dbReference type="Proteomes" id="UP000076408"/>
    </source>
</evidence>
<feature type="compositionally biased region" description="Low complexity" evidence="5">
    <location>
        <begin position="261"/>
        <end position="277"/>
    </location>
</feature>
<keyword evidence="3" id="KW-0804">Transcription</keyword>
<proteinExistence type="predicted"/>
<evidence type="ECO:0000256" key="2">
    <source>
        <dbReference type="ARBA" id="ARBA00023125"/>
    </source>
</evidence>
<evidence type="ECO:0000313" key="6">
    <source>
        <dbReference type="EnsemblMetazoa" id="ASTEI04864-PA"/>
    </source>
</evidence>
<dbReference type="STRING" id="30069.A0A182Y8S8"/>